<dbReference type="PANTHER" id="PTHR35271:SF1">
    <property type="entry name" value="ABC TRANSPORTER, SUBSTRATE-BINDING LIPOPROTEIN"/>
    <property type="match status" value="1"/>
</dbReference>
<protein>
    <submittedName>
        <fullName evidence="2">ABC transporter substrate-binding protein</fullName>
    </submittedName>
</protein>
<dbReference type="Gene3D" id="3.40.50.2300">
    <property type="match status" value="2"/>
</dbReference>
<feature type="signal peptide" evidence="1">
    <location>
        <begin position="1"/>
        <end position="21"/>
    </location>
</feature>
<dbReference type="SUPFAM" id="SSF53822">
    <property type="entry name" value="Periplasmic binding protein-like I"/>
    <property type="match status" value="1"/>
</dbReference>
<organism evidence="2 3">
    <name type="scientific">Acidilutibacter cellobiosedens</name>
    <dbReference type="NCBI Taxonomy" id="2507161"/>
    <lineage>
        <taxon>Bacteria</taxon>
        <taxon>Bacillati</taxon>
        <taxon>Bacillota</taxon>
        <taxon>Tissierellia</taxon>
        <taxon>Tissierellales</taxon>
        <taxon>Acidilutibacteraceae</taxon>
        <taxon>Acidilutibacter</taxon>
    </lineage>
</organism>
<dbReference type="EMBL" id="CP035282">
    <property type="protein sequence ID" value="QAT61854.1"/>
    <property type="molecule type" value="Genomic_DNA"/>
</dbReference>
<evidence type="ECO:0000313" key="2">
    <source>
        <dbReference type="EMBL" id="QAT61854.1"/>
    </source>
</evidence>
<proteinExistence type="predicted"/>
<dbReference type="OrthoDB" id="9776955at2"/>
<dbReference type="CDD" id="cd06325">
    <property type="entry name" value="PBP1_ABC_unchar_transporter"/>
    <property type="match status" value="1"/>
</dbReference>
<dbReference type="Pfam" id="PF04392">
    <property type="entry name" value="ABC_sub_bind"/>
    <property type="match status" value="1"/>
</dbReference>
<dbReference type="PROSITE" id="PS51257">
    <property type="entry name" value="PROKAR_LIPOPROTEIN"/>
    <property type="match status" value="1"/>
</dbReference>
<sequence>MKKVSLVTLILLIALVMTSCGKDSKEVSSNGEKVFKIGISQLSEHPSLDDTRKGFEDGLKELGVNAEIDYRNAQGDIPTSSAIAQKFVKDKVDLIFAIATPAAQSAKQATSDIPILFSAVTDPVKSEIVDDMKNVGGNITGTSDAAPIASQLKMFKEIDPDIKTIGILYNTSETNSEIQIEEVKKLAPEAGLKVVTVGVTNVNELPQGIDSIVKKVDALYLITDNTVASSIELVSKSLIENKMISVSSFAAAVDDGILATNGLDYYELGKQTAEMAKKILVDKEDLSSIPVGTADKTVIKVNKKTLKALGLDLNLKVFKNAVIVDK</sequence>
<name>A0A410QDB0_9FIRM</name>
<evidence type="ECO:0000256" key="1">
    <source>
        <dbReference type="SAM" id="SignalP"/>
    </source>
</evidence>
<accession>A0A410QDB0</accession>
<feature type="chain" id="PRO_5019007065" evidence="1">
    <location>
        <begin position="22"/>
        <end position="326"/>
    </location>
</feature>
<dbReference type="PANTHER" id="PTHR35271">
    <property type="entry name" value="ABC TRANSPORTER, SUBSTRATE-BINDING LIPOPROTEIN-RELATED"/>
    <property type="match status" value="1"/>
</dbReference>
<gene>
    <name evidence="2" type="ORF">EQM13_09735</name>
</gene>
<dbReference type="KEGG" id="spoa:EQM13_09735"/>
<dbReference type="InterPro" id="IPR007487">
    <property type="entry name" value="ABC_transpt-TYRBP-like"/>
</dbReference>
<dbReference type="InterPro" id="IPR028082">
    <property type="entry name" value="Peripla_BP_I"/>
</dbReference>
<dbReference type="RefSeq" id="WP_128752535.1">
    <property type="nucleotide sequence ID" value="NZ_CP035282.1"/>
</dbReference>
<keyword evidence="1" id="KW-0732">Signal</keyword>
<dbReference type="Proteomes" id="UP000287969">
    <property type="component" value="Chromosome"/>
</dbReference>
<evidence type="ECO:0000313" key="3">
    <source>
        <dbReference type="Proteomes" id="UP000287969"/>
    </source>
</evidence>
<keyword evidence="3" id="KW-1185">Reference proteome</keyword>
<dbReference type="AlphaFoldDB" id="A0A410QDB0"/>
<reference evidence="3" key="1">
    <citation type="submission" date="2019-01" db="EMBL/GenBank/DDBJ databases">
        <title>Draft genomes of a novel of Sporanaerobacter strains.</title>
        <authorList>
            <person name="Ma S."/>
        </authorList>
    </citation>
    <scope>NUCLEOTIDE SEQUENCE [LARGE SCALE GENOMIC DNA]</scope>
    <source>
        <strain evidence="3">NJN-17</strain>
    </source>
</reference>